<dbReference type="InterPro" id="IPR051093">
    <property type="entry name" value="Neuroligin/BSAL"/>
</dbReference>
<dbReference type="AlphaFoldDB" id="A0A7E4V8S3"/>
<feature type="domain" description="Carboxylesterase type B" evidence="4">
    <location>
        <begin position="29"/>
        <end position="613"/>
    </location>
</feature>
<dbReference type="Pfam" id="PF00135">
    <property type="entry name" value="COesterase"/>
    <property type="match status" value="1"/>
</dbReference>
<dbReference type="PANTHER" id="PTHR43903">
    <property type="entry name" value="NEUROLIGIN"/>
    <property type="match status" value="1"/>
</dbReference>
<feature type="signal peptide" evidence="3">
    <location>
        <begin position="1"/>
        <end position="24"/>
    </location>
</feature>
<evidence type="ECO:0000256" key="1">
    <source>
        <dbReference type="ARBA" id="ARBA00005964"/>
    </source>
</evidence>
<dbReference type="Gene3D" id="3.40.50.1820">
    <property type="entry name" value="alpha/beta hydrolase"/>
    <property type="match status" value="1"/>
</dbReference>
<evidence type="ECO:0000313" key="6">
    <source>
        <dbReference type="WBParaSite" id="Pan_g17608.t1"/>
    </source>
</evidence>
<reference evidence="6" key="2">
    <citation type="submission" date="2020-10" db="UniProtKB">
        <authorList>
            <consortium name="WormBaseParasite"/>
        </authorList>
    </citation>
    <scope>IDENTIFICATION</scope>
</reference>
<dbReference type="SUPFAM" id="SSF53474">
    <property type="entry name" value="alpha/beta-Hydrolases"/>
    <property type="match status" value="1"/>
</dbReference>
<feature type="chain" id="PRO_5028815261" evidence="3">
    <location>
        <begin position="25"/>
        <end position="835"/>
    </location>
</feature>
<keyword evidence="2" id="KW-1133">Transmembrane helix</keyword>
<keyword evidence="5" id="KW-1185">Reference proteome</keyword>
<feature type="transmembrane region" description="Helical" evidence="2">
    <location>
        <begin position="712"/>
        <end position="737"/>
    </location>
</feature>
<dbReference type="InterPro" id="IPR002018">
    <property type="entry name" value="CarbesteraseB"/>
</dbReference>
<dbReference type="WBParaSite" id="Pan_g17608.t1">
    <property type="protein sequence ID" value="Pan_g17608.t1"/>
    <property type="gene ID" value="Pan_g17608"/>
</dbReference>
<dbReference type="Proteomes" id="UP000492821">
    <property type="component" value="Unassembled WGS sequence"/>
</dbReference>
<comment type="similarity">
    <text evidence="1">Belongs to the type-B carboxylesterase/lipase family.</text>
</comment>
<proteinExistence type="inferred from homology"/>
<reference evidence="5" key="1">
    <citation type="journal article" date="2013" name="Genetics">
        <title>The draft genome and transcriptome of Panagrellus redivivus are shaped by the harsh demands of a free-living lifestyle.</title>
        <authorList>
            <person name="Srinivasan J."/>
            <person name="Dillman A.R."/>
            <person name="Macchietto M.G."/>
            <person name="Heikkinen L."/>
            <person name="Lakso M."/>
            <person name="Fracchia K.M."/>
            <person name="Antoshechkin I."/>
            <person name="Mortazavi A."/>
            <person name="Wong G."/>
            <person name="Sternberg P.W."/>
        </authorList>
    </citation>
    <scope>NUCLEOTIDE SEQUENCE [LARGE SCALE GENOMIC DNA]</scope>
    <source>
        <strain evidence="5">MT8872</strain>
    </source>
</reference>
<accession>A0A7E4V8S3</accession>
<evidence type="ECO:0000256" key="3">
    <source>
        <dbReference type="SAM" id="SignalP"/>
    </source>
</evidence>
<keyword evidence="3" id="KW-0732">Signal</keyword>
<evidence type="ECO:0000256" key="2">
    <source>
        <dbReference type="SAM" id="Phobius"/>
    </source>
</evidence>
<organism evidence="5 6">
    <name type="scientific">Panagrellus redivivus</name>
    <name type="common">Microworm</name>
    <dbReference type="NCBI Taxonomy" id="6233"/>
    <lineage>
        <taxon>Eukaryota</taxon>
        <taxon>Metazoa</taxon>
        <taxon>Ecdysozoa</taxon>
        <taxon>Nematoda</taxon>
        <taxon>Chromadorea</taxon>
        <taxon>Rhabditida</taxon>
        <taxon>Tylenchina</taxon>
        <taxon>Panagrolaimomorpha</taxon>
        <taxon>Panagrolaimoidea</taxon>
        <taxon>Panagrolaimidae</taxon>
        <taxon>Panagrellus</taxon>
    </lineage>
</organism>
<protein>
    <submittedName>
        <fullName evidence="6">COesterase domain-containing protein</fullName>
    </submittedName>
</protein>
<keyword evidence="2" id="KW-0812">Transmembrane</keyword>
<sequence length="835" mass="91957">MLPSVVPLTCLCAVFLSFLSFTQANYGRKSVSTSFGIVRGETVSPEVDDLPAVTQYLGVPYGVAPAGQYRFNMAISAAKWTHQAKDAFSLGNACIQSGLPPLSETEALKTMSAQRFDHVHRILPFLQPQSEDCLYMNLFVPERLTRDSSSSSNSQLSVIVLVHGGDYGYGSGNAYNATVLAAAGQIVVVTLNYRIGVYGFLGRCELHSCSGNAGLSDLVAALKMLSNVLPAFGGDPTSITLMGWGTGASLVSLLMASPITQPKNRLFRRAILLDGSALAPWAMSTHPQQYFMKIAEALKCYESDKRSSKERSTNDVFQNEMSQIIRCVQDHSEKNLTQAAKKLHAPTFLEAFAPIVDGQIVPNHPRISFSPKYGALFRDVDLLVGTVNAPAHHLMANADLERGIDKERRDKILRTLVRNLYDYHRKEILEAVTAEYTDWENPKQSPKALRNGLLNALSDVLFTAPLVETLRMHSTDEVPKVSNTFFFVFGHETRAFSKEQPGNGIRGSLSEDHVPYIMGYPLSAQSGDAQLYTGGFNNDDKNIARIMMHYVSNFVKSGDPSKPTPMSTQTSIEDRFHSTPWPQFSQASREAFLEITDRPRVKNYYRNNFVGFWSSFIPQLNKGSRDGSVPEEHNYLPDHFNRQSFYGYVRPYSALHNDPFPPPPLPPTPIPKDANRALTTAAPKPSVKPTLDAKELAEIELRIATIQGEKNVSMIVLTVIIGIGLLILNIFVSLAFLRMCKNNRGEKKTPKYQSYAATGHLPSADLNYIPNSPLSQQEPLLTSKSSTPAMMRPPGISPTCPRHGRAAQMMIAQGRANSVAMGAGNMGPTLEEVQV</sequence>
<name>A0A7E4V8S3_PANRE</name>
<evidence type="ECO:0000259" key="4">
    <source>
        <dbReference type="Pfam" id="PF00135"/>
    </source>
</evidence>
<dbReference type="InterPro" id="IPR029058">
    <property type="entry name" value="AB_hydrolase_fold"/>
</dbReference>
<keyword evidence="2" id="KW-0472">Membrane</keyword>
<evidence type="ECO:0000313" key="5">
    <source>
        <dbReference type="Proteomes" id="UP000492821"/>
    </source>
</evidence>